<dbReference type="EMBL" id="GGEC01024227">
    <property type="protein sequence ID" value="MBX04711.1"/>
    <property type="molecule type" value="Transcribed_RNA"/>
</dbReference>
<proteinExistence type="predicted"/>
<dbReference type="AlphaFoldDB" id="A0A2P2KG84"/>
<accession>A0A2P2KG84</accession>
<evidence type="ECO:0000313" key="1">
    <source>
        <dbReference type="EMBL" id="MBX04711.1"/>
    </source>
</evidence>
<name>A0A2P2KG84_RHIMU</name>
<reference evidence="1" key="1">
    <citation type="submission" date="2018-02" db="EMBL/GenBank/DDBJ databases">
        <title>Rhizophora mucronata_Transcriptome.</title>
        <authorList>
            <person name="Meera S.P."/>
            <person name="Sreeshan A."/>
            <person name="Augustine A."/>
        </authorList>
    </citation>
    <scope>NUCLEOTIDE SEQUENCE</scope>
    <source>
        <tissue evidence="1">Leaf</tissue>
    </source>
</reference>
<protein>
    <submittedName>
        <fullName evidence="1">Oxidoreductase</fullName>
    </submittedName>
</protein>
<organism evidence="1">
    <name type="scientific">Rhizophora mucronata</name>
    <name type="common">Asiatic mangrove</name>
    <dbReference type="NCBI Taxonomy" id="61149"/>
    <lineage>
        <taxon>Eukaryota</taxon>
        <taxon>Viridiplantae</taxon>
        <taxon>Streptophyta</taxon>
        <taxon>Embryophyta</taxon>
        <taxon>Tracheophyta</taxon>
        <taxon>Spermatophyta</taxon>
        <taxon>Magnoliopsida</taxon>
        <taxon>eudicotyledons</taxon>
        <taxon>Gunneridae</taxon>
        <taxon>Pentapetalae</taxon>
        <taxon>rosids</taxon>
        <taxon>fabids</taxon>
        <taxon>Malpighiales</taxon>
        <taxon>Rhizophoraceae</taxon>
        <taxon>Rhizophora</taxon>
    </lineage>
</organism>
<sequence length="66" mass="7290">MLIVLLCTEATCSFSLIEHSHSSPFMSYPCRCCWVDTSVMAAFVLKPFLSATPAACFISFSCRVQC</sequence>